<keyword evidence="4" id="KW-0808">Transferase</keyword>
<dbReference type="CDD" id="cd00614">
    <property type="entry name" value="CGS_like"/>
    <property type="match status" value="1"/>
</dbReference>
<comment type="caution">
    <text evidence="4">The sequence shown here is derived from an EMBL/GenBank/DDBJ whole genome shotgun (WGS) entry which is preliminary data.</text>
</comment>
<dbReference type="InterPro" id="IPR000277">
    <property type="entry name" value="Cys/Met-Metab_PyrdxlP-dep_enz"/>
</dbReference>
<dbReference type="EMBL" id="JABACJ020000030">
    <property type="protein sequence ID" value="MBU3878302.1"/>
    <property type="molecule type" value="Genomic_DNA"/>
</dbReference>
<evidence type="ECO:0000313" key="5">
    <source>
        <dbReference type="Proteomes" id="UP000723714"/>
    </source>
</evidence>
<accession>A0ABS6D9K9</accession>
<dbReference type="GO" id="GO:0008483">
    <property type="term" value="F:transaminase activity"/>
    <property type="evidence" value="ECO:0007669"/>
    <property type="project" value="UniProtKB-KW"/>
</dbReference>
<dbReference type="RefSeq" id="WP_216244982.1">
    <property type="nucleotide sequence ID" value="NZ_JABACJ020000030.1"/>
</dbReference>
<reference evidence="4 5" key="1">
    <citation type="submission" date="2021-06" db="EMBL/GenBank/DDBJ databases">
        <title>Faecalicatena sp. nov. isolated from porcine feces.</title>
        <authorList>
            <person name="Oh B.S."/>
            <person name="Lee J.H."/>
        </authorList>
    </citation>
    <scope>NUCLEOTIDE SEQUENCE [LARGE SCALE GENOMIC DNA]</scope>
    <source>
        <strain evidence="4 5">AGMB00832</strain>
    </source>
</reference>
<comment type="similarity">
    <text evidence="3">Belongs to the trans-sulfuration enzymes family.</text>
</comment>
<keyword evidence="4" id="KW-0032">Aminotransferase</keyword>
<evidence type="ECO:0000313" key="4">
    <source>
        <dbReference type="EMBL" id="MBU3878302.1"/>
    </source>
</evidence>
<protein>
    <submittedName>
        <fullName evidence="4">PLP-dependent aspartate aminotransferase family protein</fullName>
    </submittedName>
</protein>
<name>A0ABS6D9K9_9FIRM</name>
<keyword evidence="5" id="KW-1185">Reference proteome</keyword>
<dbReference type="Proteomes" id="UP000723714">
    <property type="component" value="Unassembled WGS sequence"/>
</dbReference>
<evidence type="ECO:0000256" key="1">
    <source>
        <dbReference type="ARBA" id="ARBA00001933"/>
    </source>
</evidence>
<dbReference type="PANTHER" id="PTHR11808">
    <property type="entry name" value="TRANS-SULFURATION ENZYME FAMILY MEMBER"/>
    <property type="match status" value="1"/>
</dbReference>
<dbReference type="PANTHER" id="PTHR11808:SF80">
    <property type="entry name" value="CYSTATHIONINE GAMMA-LYASE"/>
    <property type="match status" value="1"/>
</dbReference>
<evidence type="ECO:0000256" key="3">
    <source>
        <dbReference type="RuleBase" id="RU362118"/>
    </source>
</evidence>
<comment type="cofactor">
    <cofactor evidence="1 3">
        <name>pyridoxal 5'-phosphate</name>
        <dbReference type="ChEBI" id="CHEBI:597326"/>
    </cofactor>
</comment>
<organism evidence="4 5">
    <name type="scientific">Faecalicatena faecalis</name>
    <dbReference type="NCBI Taxonomy" id="2726362"/>
    <lineage>
        <taxon>Bacteria</taxon>
        <taxon>Bacillati</taxon>
        <taxon>Bacillota</taxon>
        <taxon>Clostridia</taxon>
        <taxon>Lachnospirales</taxon>
        <taxon>Lachnospiraceae</taxon>
        <taxon>Faecalicatena</taxon>
    </lineage>
</organism>
<keyword evidence="2 3" id="KW-0663">Pyridoxal phosphate</keyword>
<sequence length="391" mass="43627">MQKRDDRLAITHLGEEQSKYLNAVVPPVFMNSLHIFDSMESYAAREDEHAYVYGRVTNPTVQILEEKVAALEEGCMALAFSSGMAAASAAILAVCRAGSHIICMRDVYQPIKNILNRYFIPRMGITVSYWDGLDLNELEALIQEDTAMILLESPATFVFTVTDIKGAAEIAKAHGVKTYIDNTFCTPLYQKPLTMGIDISMHTLSKYIGGHSDIIGGILIVKDEELGKLIQDTIRELFGGILGPMEAWLAIRGLRTMHLRVEQHQQTAMIVAEYLENHPKVERVYYTGLKSHPQAELIARQQTGHTGLMSFVLKSEPEKAIKVVNQMKVFEIGCSWGGFESLALCPLIHYSSEELAFLNLKERDKGLIRIHCGLEGADVLIEDLEQALREA</sequence>
<dbReference type="Pfam" id="PF01053">
    <property type="entry name" value="Cys_Met_Meta_PP"/>
    <property type="match status" value="1"/>
</dbReference>
<proteinExistence type="inferred from homology"/>
<gene>
    <name evidence="4" type="ORF">HGO97_021090</name>
</gene>
<dbReference type="PIRSF" id="PIRSF001434">
    <property type="entry name" value="CGS"/>
    <property type="match status" value="1"/>
</dbReference>
<evidence type="ECO:0000256" key="2">
    <source>
        <dbReference type="ARBA" id="ARBA00022898"/>
    </source>
</evidence>